<dbReference type="InParanoid" id="E2AWC3"/>
<evidence type="ECO:0000313" key="3">
    <source>
        <dbReference type="Proteomes" id="UP000000311"/>
    </source>
</evidence>
<evidence type="ECO:0000256" key="1">
    <source>
        <dbReference type="SAM" id="MobiDB-lite"/>
    </source>
</evidence>
<feature type="compositionally biased region" description="Basic and acidic residues" evidence="1">
    <location>
        <begin position="114"/>
        <end position="133"/>
    </location>
</feature>
<sequence length="150" mass="15852">MNGPNSARNDITLAAAATWRKGVASVFARMLLANGGGGNGGGGAAVVAFLRLLPTAQFPEIFPAPCLAMYLSHKAKFSAKTLKSDFFHRNNDNKPCICHKAKFSAKICGIKGSGRSEARRGEKSGYIGKREGALQDAANGVKARRKETKG</sequence>
<proteinExistence type="predicted"/>
<protein>
    <submittedName>
        <fullName evidence="2">Uncharacterized protein</fullName>
    </submittedName>
</protein>
<accession>E2AWC3</accession>
<keyword evidence="3" id="KW-1185">Reference proteome</keyword>
<evidence type="ECO:0000313" key="2">
    <source>
        <dbReference type="EMBL" id="EFN62223.1"/>
    </source>
</evidence>
<reference evidence="2 3" key="1">
    <citation type="journal article" date="2010" name="Science">
        <title>Genomic comparison of the ants Camponotus floridanus and Harpegnathos saltator.</title>
        <authorList>
            <person name="Bonasio R."/>
            <person name="Zhang G."/>
            <person name="Ye C."/>
            <person name="Mutti N.S."/>
            <person name="Fang X."/>
            <person name="Qin N."/>
            <person name="Donahue G."/>
            <person name="Yang P."/>
            <person name="Li Q."/>
            <person name="Li C."/>
            <person name="Zhang P."/>
            <person name="Huang Z."/>
            <person name="Berger S.L."/>
            <person name="Reinberg D."/>
            <person name="Wang J."/>
            <person name="Liebig J."/>
        </authorList>
    </citation>
    <scope>NUCLEOTIDE SEQUENCE [LARGE SCALE GENOMIC DNA]</scope>
    <source>
        <strain evidence="3">C129</strain>
    </source>
</reference>
<feature type="region of interest" description="Disordered" evidence="1">
    <location>
        <begin position="113"/>
        <end position="150"/>
    </location>
</feature>
<dbReference type="EMBL" id="GL443286">
    <property type="protein sequence ID" value="EFN62223.1"/>
    <property type="molecule type" value="Genomic_DNA"/>
</dbReference>
<dbReference type="AlphaFoldDB" id="E2AWC3"/>
<gene>
    <name evidence="2" type="ORF">EAG_12386</name>
</gene>
<dbReference type="Proteomes" id="UP000000311">
    <property type="component" value="Unassembled WGS sequence"/>
</dbReference>
<organism evidence="3">
    <name type="scientific">Camponotus floridanus</name>
    <name type="common">Florida carpenter ant</name>
    <dbReference type="NCBI Taxonomy" id="104421"/>
    <lineage>
        <taxon>Eukaryota</taxon>
        <taxon>Metazoa</taxon>
        <taxon>Ecdysozoa</taxon>
        <taxon>Arthropoda</taxon>
        <taxon>Hexapoda</taxon>
        <taxon>Insecta</taxon>
        <taxon>Pterygota</taxon>
        <taxon>Neoptera</taxon>
        <taxon>Endopterygota</taxon>
        <taxon>Hymenoptera</taxon>
        <taxon>Apocrita</taxon>
        <taxon>Aculeata</taxon>
        <taxon>Formicoidea</taxon>
        <taxon>Formicidae</taxon>
        <taxon>Formicinae</taxon>
        <taxon>Camponotus</taxon>
    </lineage>
</organism>
<name>E2AWC3_CAMFO</name>